<evidence type="ECO:0000313" key="2">
    <source>
        <dbReference type="Proteomes" id="UP001215598"/>
    </source>
</evidence>
<proteinExistence type="predicted"/>
<comment type="caution">
    <text evidence="1">The sequence shown here is derived from an EMBL/GenBank/DDBJ whole genome shotgun (WGS) entry which is preliminary data.</text>
</comment>
<organism evidence="1 2">
    <name type="scientific">Mycena metata</name>
    <dbReference type="NCBI Taxonomy" id="1033252"/>
    <lineage>
        <taxon>Eukaryota</taxon>
        <taxon>Fungi</taxon>
        <taxon>Dikarya</taxon>
        <taxon>Basidiomycota</taxon>
        <taxon>Agaricomycotina</taxon>
        <taxon>Agaricomycetes</taxon>
        <taxon>Agaricomycetidae</taxon>
        <taxon>Agaricales</taxon>
        <taxon>Marasmiineae</taxon>
        <taxon>Mycenaceae</taxon>
        <taxon>Mycena</taxon>
    </lineage>
</organism>
<reference evidence="1" key="1">
    <citation type="submission" date="2023-03" db="EMBL/GenBank/DDBJ databases">
        <title>Massive genome expansion in bonnet fungi (Mycena s.s.) driven by repeated elements and novel gene families across ecological guilds.</title>
        <authorList>
            <consortium name="Lawrence Berkeley National Laboratory"/>
            <person name="Harder C.B."/>
            <person name="Miyauchi S."/>
            <person name="Viragh M."/>
            <person name="Kuo A."/>
            <person name="Thoen E."/>
            <person name="Andreopoulos B."/>
            <person name="Lu D."/>
            <person name="Skrede I."/>
            <person name="Drula E."/>
            <person name="Henrissat B."/>
            <person name="Morin E."/>
            <person name="Kohler A."/>
            <person name="Barry K."/>
            <person name="LaButti K."/>
            <person name="Morin E."/>
            <person name="Salamov A."/>
            <person name="Lipzen A."/>
            <person name="Mereny Z."/>
            <person name="Hegedus B."/>
            <person name="Baldrian P."/>
            <person name="Stursova M."/>
            <person name="Weitz H."/>
            <person name="Taylor A."/>
            <person name="Grigoriev I.V."/>
            <person name="Nagy L.G."/>
            <person name="Martin F."/>
            <person name="Kauserud H."/>
        </authorList>
    </citation>
    <scope>NUCLEOTIDE SEQUENCE</scope>
    <source>
        <strain evidence="1">CBHHK182m</strain>
    </source>
</reference>
<dbReference type="EMBL" id="JARKIB010000126">
    <property type="protein sequence ID" value="KAJ7735481.1"/>
    <property type="molecule type" value="Genomic_DNA"/>
</dbReference>
<gene>
    <name evidence="1" type="ORF">B0H16DRAFT_1467100</name>
</gene>
<dbReference type="Proteomes" id="UP001215598">
    <property type="component" value="Unassembled WGS sequence"/>
</dbReference>
<accession>A0AAD7I7A1</accession>
<evidence type="ECO:0000313" key="1">
    <source>
        <dbReference type="EMBL" id="KAJ7735481.1"/>
    </source>
</evidence>
<keyword evidence="2" id="KW-1185">Reference proteome</keyword>
<dbReference type="AlphaFoldDB" id="A0AAD7I7A1"/>
<sequence length="162" mass="18156">MPMERINGVCDAGSSFRLEFSLPADMVVSNVDGLPSGEELEIKIERDFINHDPRILLDQVSPKSLVRNLKEGEPGRNQGEIAETKMHANADAPNQIETKRKTDQIRVQKITKTLKLPWSLLRRRGIAKEASEGRGYTESQLDLLLDHLSFGPDTRHIGVCIV</sequence>
<name>A0AAD7I7A1_9AGAR</name>
<protein>
    <submittedName>
        <fullName evidence="1">Uncharacterized protein</fullName>
    </submittedName>
</protein>